<dbReference type="STRING" id="2094558.A0A314UWR0"/>
<evidence type="ECO:0000256" key="8">
    <source>
        <dbReference type="ARBA" id="ARBA00023004"/>
    </source>
</evidence>
<dbReference type="GO" id="GO:0005506">
    <property type="term" value="F:iron ion binding"/>
    <property type="evidence" value="ECO:0007669"/>
    <property type="project" value="InterPro"/>
</dbReference>
<dbReference type="InterPro" id="IPR036396">
    <property type="entry name" value="Cyt_P450_sf"/>
</dbReference>
<keyword evidence="8 11" id="KW-0408">Iron</keyword>
<dbReference type="PROSITE" id="PS00086">
    <property type="entry name" value="CYTOCHROME_P450"/>
    <property type="match status" value="1"/>
</dbReference>
<protein>
    <submittedName>
        <fullName evidence="13">Cytochrome P450 CYP749A22</fullName>
    </submittedName>
</protein>
<dbReference type="Gene3D" id="1.10.630.10">
    <property type="entry name" value="Cytochrome P450"/>
    <property type="match status" value="1"/>
</dbReference>
<accession>A0A314UWR0</accession>
<dbReference type="PANTHER" id="PTHR24282">
    <property type="entry name" value="CYTOCHROME P450 FAMILY MEMBER"/>
    <property type="match status" value="1"/>
</dbReference>
<dbReference type="InterPro" id="IPR002401">
    <property type="entry name" value="Cyt_P450_E_grp-I"/>
</dbReference>
<comment type="caution">
    <text evidence="13">The sequence shown here is derived from an EMBL/GenBank/DDBJ whole genome shotgun (WGS) entry which is preliminary data.</text>
</comment>
<dbReference type="GO" id="GO:0004497">
    <property type="term" value="F:monooxygenase activity"/>
    <property type="evidence" value="ECO:0007669"/>
    <property type="project" value="UniProtKB-KW"/>
</dbReference>
<evidence type="ECO:0000313" key="13">
    <source>
        <dbReference type="EMBL" id="PQM39169.1"/>
    </source>
</evidence>
<dbReference type="InterPro" id="IPR050665">
    <property type="entry name" value="Cytochrome_P450_Monooxygen"/>
</dbReference>
<evidence type="ECO:0000313" key="14">
    <source>
        <dbReference type="Proteomes" id="UP000250321"/>
    </source>
</evidence>
<keyword evidence="14" id="KW-1185">Reference proteome</keyword>
<keyword evidence="7 12" id="KW-0560">Oxidoreductase</keyword>
<dbReference type="EMBL" id="PJQY01003230">
    <property type="protein sequence ID" value="PQM39169.1"/>
    <property type="molecule type" value="Genomic_DNA"/>
</dbReference>
<keyword evidence="5 11" id="KW-0479">Metal-binding</keyword>
<organism evidence="13 14">
    <name type="scientific">Prunus yedoensis var. nudiflora</name>
    <dbReference type="NCBI Taxonomy" id="2094558"/>
    <lineage>
        <taxon>Eukaryota</taxon>
        <taxon>Viridiplantae</taxon>
        <taxon>Streptophyta</taxon>
        <taxon>Embryophyta</taxon>
        <taxon>Tracheophyta</taxon>
        <taxon>Spermatophyta</taxon>
        <taxon>Magnoliopsida</taxon>
        <taxon>eudicotyledons</taxon>
        <taxon>Gunneridae</taxon>
        <taxon>Pentapetalae</taxon>
        <taxon>rosids</taxon>
        <taxon>fabids</taxon>
        <taxon>Rosales</taxon>
        <taxon>Rosaceae</taxon>
        <taxon>Amygdaloideae</taxon>
        <taxon>Amygdaleae</taxon>
        <taxon>Prunus</taxon>
    </lineage>
</organism>
<dbReference type="InterPro" id="IPR017972">
    <property type="entry name" value="Cyt_P450_CS"/>
</dbReference>
<evidence type="ECO:0000256" key="7">
    <source>
        <dbReference type="ARBA" id="ARBA00023002"/>
    </source>
</evidence>
<keyword evidence="4" id="KW-0812">Transmembrane</keyword>
<comment type="similarity">
    <text evidence="2 12">Belongs to the cytochrome P450 family.</text>
</comment>
<dbReference type="SUPFAM" id="SSF48264">
    <property type="entry name" value="Cytochrome P450"/>
    <property type="match status" value="1"/>
</dbReference>
<feature type="binding site" description="axial binding residue" evidence="11">
    <location>
        <position position="109"/>
    </location>
    <ligand>
        <name>heme</name>
        <dbReference type="ChEBI" id="CHEBI:30413"/>
    </ligand>
    <ligandPart>
        <name>Fe</name>
        <dbReference type="ChEBI" id="CHEBI:18248"/>
    </ligandPart>
</feature>
<keyword evidence="3 11" id="KW-0349">Heme</keyword>
<dbReference type="GO" id="GO:0020037">
    <property type="term" value="F:heme binding"/>
    <property type="evidence" value="ECO:0007669"/>
    <property type="project" value="InterPro"/>
</dbReference>
<evidence type="ECO:0000256" key="4">
    <source>
        <dbReference type="ARBA" id="ARBA00022692"/>
    </source>
</evidence>
<dbReference type="AlphaFoldDB" id="A0A314UWR0"/>
<evidence type="ECO:0000256" key="12">
    <source>
        <dbReference type="RuleBase" id="RU000461"/>
    </source>
</evidence>
<dbReference type="InterPro" id="IPR001128">
    <property type="entry name" value="Cyt_P450"/>
</dbReference>
<dbReference type="GO" id="GO:0016705">
    <property type="term" value="F:oxidoreductase activity, acting on paired donors, with incorporation or reduction of molecular oxygen"/>
    <property type="evidence" value="ECO:0007669"/>
    <property type="project" value="InterPro"/>
</dbReference>
<proteinExistence type="inferred from homology"/>
<reference evidence="13 14" key="1">
    <citation type="submission" date="2018-02" db="EMBL/GenBank/DDBJ databases">
        <title>Draft genome of wild Prunus yedoensis var. nudiflora.</title>
        <authorList>
            <person name="Baek S."/>
            <person name="Kim J.-H."/>
            <person name="Choi K."/>
            <person name="Kim G.-B."/>
            <person name="Cho A."/>
            <person name="Jang H."/>
            <person name="Shin C.-H."/>
            <person name="Yu H.-J."/>
            <person name="Mun J.-H."/>
        </authorList>
    </citation>
    <scope>NUCLEOTIDE SEQUENCE [LARGE SCALE GENOMIC DNA]</scope>
    <source>
        <strain evidence="14">cv. Jeju island</strain>
        <tissue evidence="13">Leaf</tissue>
    </source>
</reference>
<dbReference type="Pfam" id="PF00067">
    <property type="entry name" value="p450"/>
    <property type="match status" value="1"/>
</dbReference>
<dbReference type="PRINTS" id="PR00463">
    <property type="entry name" value="EP450I"/>
</dbReference>
<sequence length="161" mass="18419">MMPMTSRGFRWTKLLMIARRFTCPDKKLLLLCFLGLSYFWQSIQIGKRKQERRKVEREVRLGKLTLPPNLDSGQDVHLFKPERFSEGVAKATNNNIGAFIPFGLGPRTCVGLNIGTTEAKIALSMILQHYSFTLSSSYVHFPLHYLTVRPQHGVQVMLHSL</sequence>
<evidence type="ECO:0000256" key="1">
    <source>
        <dbReference type="ARBA" id="ARBA00004167"/>
    </source>
</evidence>
<comment type="subcellular location">
    <subcellularLocation>
        <location evidence="1">Membrane</location>
        <topology evidence="1">Single-pass membrane protein</topology>
    </subcellularLocation>
</comment>
<dbReference type="GO" id="GO:0016020">
    <property type="term" value="C:membrane"/>
    <property type="evidence" value="ECO:0007669"/>
    <property type="project" value="UniProtKB-SubCell"/>
</dbReference>
<name>A0A314UWR0_PRUYE</name>
<dbReference type="OrthoDB" id="1192874at2759"/>
<evidence type="ECO:0000256" key="11">
    <source>
        <dbReference type="PIRSR" id="PIRSR602401-1"/>
    </source>
</evidence>
<evidence type="ECO:0000256" key="5">
    <source>
        <dbReference type="ARBA" id="ARBA00022723"/>
    </source>
</evidence>
<evidence type="ECO:0000256" key="3">
    <source>
        <dbReference type="ARBA" id="ARBA00022617"/>
    </source>
</evidence>
<gene>
    <name evidence="13" type="ORF">Pyn_36820</name>
</gene>
<keyword evidence="10" id="KW-0472">Membrane</keyword>
<evidence type="ECO:0000256" key="6">
    <source>
        <dbReference type="ARBA" id="ARBA00022989"/>
    </source>
</evidence>
<dbReference type="PANTHER" id="PTHR24282:SF20">
    <property type="entry name" value="CYTOCHROME P450 CYP749A22-LIKE"/>
    <property type="match status" value="1"/>
</dbReference>
<keyword evidence="6" id="KW-1133">Transmembrane helix</keyword>
<dbReference type="Proteomes" id="UP000250321">
    <property type="component" value="Unassembled WGS sequence"/>
</dbReference>
<evidence type="ECO:0000256" key="9">
    <source>
        <dbReference type="ARBA" id="ARBA00023033"/>
    </source>
</evidence>
<keyword evidence="9 12" id="KW-0503">Monooxygenase</keyword>
<evidence type="ECO:0000256" key="2">
    <source>
        <dbReference type="ARBA" id="ARBA00010617"/>
    </source>
</evidence>
<comment type="cofactor">
    <cofactor evidence="11">
        <name>heme</name>
        <dbReference type="ChEBI" id="CHEBI:30413"/>
    </cofactor>
</comment>
<evidence type="ECO:0000256" key="10">
    <source>
        <dbReference type="ARBA" id="ARBA00023136"/>
    </source>
</evidence>